<protein>
    <recommendedName>
        <fullName evidence="3">Xaa-Pro dipeptidyl-peptidase</fullName>
        <ecNumber evidence="3">3.4.14.11</ecNumber>
    </recommendedName>
    <alternativeName>
        <fullName evidence="8">X-prolyl-dipeptidyl aminopeptidase</fullName>
    </alternativeName>
</protein>
<keyword evidence="5" id="KW-0645">Protease</keyword>
<dbReference type="InterPro" id="IPR008252">
    <property type="entry name" value="Pept_S15_Xpro"/>
</dbReference>
<comment type="caution">
    <text evidence="10">The sequence shown here is derived from an EMBL/GenBank/DDBJ whole genome shotgun (WGS) entry which is preliminary data.</text>
</comment>
<dbReference type="Gene3D" id="2.60.120.260">
    <property type="entry name" value="Galactose-binding domain-like"/>
    <property type="match status" value="1"/>
</dbReference>
<sequence>MIVAGALIAVATPGTAAAQPRSDLSQPNYSYTDAIRETVYVESPVDGDRDGQKDRIVVDVIRPKETAAGLKVPVIFEASPYFAPAALSAQSRDGRYRPDYSGGYKDEEDDGVPSKFKGYYDNYFVPRGYAVVQVDLPGTRFSEGCATVDGKEVMAGVKAALDWLDGRASAVGKSGQAVQADWDSGNVGMIGKSRPGVLANIAATLNVPNLKTIVPIAAFNSWYGYLRLNGLPRFADYPRYSAVSDGWTSKLDPNRCAAVYDEIPAATDERDATYTSWFAERDYRGAAASNLKASVFMVHGLNDYNVTPDLALDAWNSVKSAGVPRKLMLTQMAHVDPINSHRERWLPQLHRWLDHWLLGIENGVMSEPQVQIEHAPNQWDTYAAWPADNATTKKLWLEHETLSETQPSTSGHALFFEKYDEREKDIVASPETDRSTRVAFLGKPLTKEMRVSGVAEVTLSAKASASGTPLSAFLVDYGTDSYPNTSEDDAPFTEGIKPGSGEDCFGAGTTADTGCYPRYVHDLVTRPFEIVSKTTIDTENRNSLLSDSPVVADKYYTYNLKLQPNDYVFKPGHRIGLVIAGTNCTSMEVPGTDWCSHAPEPGNEPWQLTEFEIDLGKSSLTLPVAPR</sequence>
<dbReference type="EMBL" id="JACIBV010000003">
    <property type="protein sequence ID" value="MBB3733898.1"/>
    <property type="molecule type" value="Genomic_DNA"/>
</dbReference>
<evidence type="ECO:0000256" key="1">
    <source>
        <dbReference type="ARBA" id="ARBA00000123"/>
    </source>
</evidence>
<evidence type="ECO:0000256" key="7">
    <source>
        <dbReference type="ARBA" id="ARBA00022825"/>
    </source>
</evidence>
<keyword evidence="7" id="KW-0720">Serine protease</keyword>
<evidence type="ECO:0000256" key="4">
    <source>
        <dbReference type="ARBA" id="ARBA00022438"/>
    </source>
</evidence>
<dbReference type="InterPro" id="IPR013736">
    <property type="entry name" value="Xaa-Pro_dipept_C"/>
</dbReference>
<reference evidence="10 11" key="1">
    <citation type="submission" date="2020-08" db="EMBL/GenBank/DDBJ databases">
        <title>Sequencing the genomes of 1000 actinobacteria strains.</title>
        <authorList>
            <person name="Klenk H.-P."/>
        </authorList>
    </citation>
    <scope>NUCLEOTIDE SEQUENCE [LARGE SCALE GENOMIC DNA]</scope>
    <source>
        <strain evidence="10 11">DSM 44320</strain>
    </source>
</reference>
<keyword evidence="11" id="KW-1185">Reference proteome</keyword>
<dbReference type="GO" id="GO:0008239">
    <property type="term" value="F:dipeptidyl-peptidase activity"/>
    <property type="evidence" value="ECO:0007669"/>
    <property type="project" value="UniProtKB-EC"/>
</dbReference>
<gene>
    <name evidence="10" type="ORF">FHR33_009851</name>
</gene>
<evidence type="ECO:0000256" key="2">
    <source>
        <dbReference type="ARBA" id="ARBA00010819"/>
    </source>
</evidence>
<accession>A0A7W5YG92</accession>
<keyword evidence="4" id="KW-0031">Aminopeptidase</keyword>
<dbReference type="GeneID" id="95395810"/>
<comment type="catalytic activity">
    <reaction evidence="1">
        <text>Hydrolyzes Xaa-Pro-|- bonds to release unblocked, N-terminal dipeptides from substrates including Ala-Pro-|-p-nitroanilide and (sequentially) Tyr-Pro-|-Phe-Pro-|-Gly-Pro-|-Ile.</text>
        <dbReference type="EC" id="3.4.14.11"/>
    </reaction>
</comment>
<evidence type="ECO:0000256" key="3">
    <source>
        <dbReference type="ARBA" id="ARBA00012463"/>
    </source>
</evidence>
<evidence type="ECO:0000259" key="9">
    <source>
        <dbReference type="SMART" id="SM00939"/>
    </source>
</evidence>
<dbReference type="InterPro" id="IPR000383">
    <property type="entry name" value="Xaa-Pro-like_dom"/>
</dbReference>
<dbReference type="PRINTS" id="PR00923">
    <property type="entry name" value="LACTOPTASE"/>
</dbReference>
<dbReference type="SMART" id="SM00939">
    <property type="entry name" value="PepX_C"/>
    <property type="match status" value="1"/>
</dbReference>
<dbReference type="EC" id="3.4.14.11" evidence="3"/>
<dbReference type="SUPFAM" id="SSF53474">
    <property type="entry name" value="alpha/beta-Hydrolases"/>
    <property type="match status" value="1"/>
</dbReference>
<dbReference type="InterPro" id="IPR008979">
    <property type="entry name" value="Galactose-bd-like_sf"/>
</dbReference>
<name>A0A7W5YG92_9ACTN</name>
<evidence type="ECO:0000256" key="5">
    <source>
        <dbReference type="ARBA" id="ARBA00022670"/>
    </source>
</evidence>
<comment type="similarity">
    <text evidence="2">Belongs to the peptidase S15 family.</text>
</comment>
<evidence type="ECO:0000256" key="6">
    <source>
        <dbReference type="ARBA" id="ARBA00022801"/>
    </source>
</evidence>
<dbReference type="Pfam" id="PF02129">
    <property type="entry name" value="Peptidase_S15"/>
    <property type="match status" value="1"/>
</dbReference>
<dbReference type="InterPro" id="IPR005674">
    <property type="entry name" value="CocE/Ser_esterase"/>
</dbReference>
<keyword evidence="6 10" id="KW-0378">Hydrolase</keyword>
<dbReference type="Proteomes" id="UP000579945">
    <property type="component" value="Unassembled WGS sequence"/>
</dbReference>
<dbReference type="InterPro" id="IPR029058">
    <property type="entry name" value="AB_hydrolase_fold"/>
</dbReference>
<evidence type="ECO:0000313" key="10">
    <source>
        <dbReference type="EMBL" id="MBB3733898.1"/>
    </source>
</evidence>
<dbReference type="GO" id="GO:0006508">
    <property type="term" value="P:proteolysis"/>
    <property type="evidence" value="ECO:0007669"/>
    <property type="project" value="UniProtKB-KW"/>
</dbReference>
<dbReference type="GO" id="GO:0004177">
    <property type="term" value="F:aminopeptidase activity"/>
    <property type="evidence" value="ECO:0007669"/>
    <property type="project" value="UniProtKB-KW"/>
</dbReference>
<dbReference type="Pfam" id="PF08530">
    <property type="entry name" value="PepX_C"/>
    <property type="match status" value="1"/>
</dbReference>
<proteinExistence type="inferred from homology"/>
<dbReference type="Gene3D" id="3.40.50.1820">
    <property type="entry name" value="alpha/beta hydrolase"/>
    <property type="match status" value="1"/>
</dbReference>
<evidence type="ECO:0000313" key="11">
    <source>
        <dbReference type="Proteomes" id="UP000579945"/>
    </source>
</evidence>
<evidence type="ECO:0000256" key="8">
    <source>
        <dbReference type="ARBA" id="ARBA00030045"/>
    </source>
</evidence>
<dbReference type="SUPFAM" id="SSF49785">
    <property type="entry name" value="Galactose-binding domain-like"/>
    <property type="match status" value="1"/>
</dbReference>
<feature type="domain" description="Xaa-Pro dipeptidyl-peptidase C-terminal" evidence="9">
    <location>
        <begin position="350"/>
        <end position="606"/>
    </location>
</feature>
<organism evidence="10 11">
    <name type="scientific">Nonomuraea dietziae</name>
    <dbReference type="NCBI Taxonomy" id="65515"/>
    <lineage>
        <taxon>Bacteria</taxon>
        <taxon>Bacillati</taxon>
        <taxon>Actinomycetota</taxon>
        <taxon>Actinomycetes</taxon>
        <taxon>Streptosporangiales</taxon>
        <taxon>Streptosporangiaceae</taxon>
        <taxon>Nonomuraea</taxon>
    </lineage>
</organism>
<dbReference type="NCBIfam" id="TIGR00976">
    <property type="entry name" value="CocE_NonD"/>
    <property type="match status" value="1"/>
</dbReference>
<dbReference type="RefSeq" id="WP_183662667.1">
    <property type="nucleotide sequence ID" value="NZ_BAAAXX010000179.1"/>
</dbReference>
<dbReference type="GO" id="GO:0008236">
    <property type="term" value="F:serine-type peptidase activity"/>
    <property type="evidence" value="ECO:0007669"/>
    <property type="project" value="UniProtKB-KW"/>
</dbReference>
<dbReference type="AlphaFoldDB" id="A0A7W5YG92"/>